<feature type="region of interest" description="Disordered" evidence="2">
    <location>
        <begin position="15"/>
        <end position="69"/>
    </location>
</feature>
<dbReference type="SUPFAM" id="SSF58100">
    <property type="entry name" value="Bacterial hemolysins"/>
    <property type="match status" value="2"/>
</dbReference>
<feature type="coiled-coil region" evidence="1">
    <location>
        <begin position="616"/>
        <end position="672"/>
    </location>
</feature>
<dbReference type="Gene3D" id="1.20.1170.10">
    <property type="match status" value="2"/>
</dbReference>
<feature type="transmembrane region" description="Helical" evidence="3">
    <location>
        <begin position="680"/>
        <end position="709"/>
    </location>
</feature>
<organism evidence="4 5">
    <name type="scientific">Cephalotrichum gorgonifer</name>
    <dbReference type="NCBI Taxonomy" id="2041049"/>
    <lineage>
        <taxon>Eukaryota</taxon>
        <taxon>Fungi</taxon>
        <taxon>Dikarya</taxon>
        <taxon>Ascomycota</taxon>
        <taxon>Pezizomycotina</taxon>
        <taxon>Sordariomycetes</taxon>
        <taxon>Hypocreomycetidae</taxon>
        <taxon>Microascales</taxon>
        <taxon>Microascaceae</taxon>
        <taxon>Cephalotrichum</taxon>
    </lineage>
</organism>
<keyword evidence="1" id="KW-0175">Coiled coil</keyword>
<evidence type="ECO:0000313" key="4">
    <source>
        <dbReference type="EMBL" id="SPO01198.1"/>
    </source>
</evidence>
<accession>A0AAE8SU29</accession>
<sequence>MSLLVTPIPNHLHDGVDSPSLSRLSERVRGTRASNPRDPEKSIFAVSPVASGDGSLEVPGEGQPLGAPEETLDPVTLLSPEKDLSDALILFTQSYGAVTGAFSDIFSFPFLDTLANEPDTSEDGEEATGSISTRQLFLDGNHNFYVWCDFERQTCRNLIAYATLVPNLLKQLAPTDVAKTLKRVISKFADEIDARNQEKADSFIKLVKFIAAIKTKVKSTAEQLKAIAVQIEKTEKALDNLNVGKTLLSLLKSIFMLGGTDDEAMTKLAFLLGVTVKTLSGDFESLYEAKSELTTLLTNLKRLQQQLELLNNNMASLSTALSHSVEANDILTEVWVDVSDKLEALGSTEGGGDKLSPTELNVLVNSWKTVKDQANEAISAVSSAIVDTARTARASASITSRDPVPVPKSPEELKLFKIASVVGSESLFVDSKKFNTLKALATTPAVAQRAHAKLLASLEPAVGAAALEATPAVAALADTASDPQADAEAKMKEAVQYLGPPADVTDSLQKLAGDCNAIIQTFSNVLQIPYIDQLQILNPFKTPETPDAPAQMVIRDIVLAYQKMYQDLQTDSIDCVRRLIAYSAYQIAILPKVTPFTPGPGQVSLSVYMTACKSLVEKYRVEADALSKRYKKFNEDWRLCQDNLQNAIETAKADAERAREGLQREKERYEKQTMIGVLEIFGGLVLFALGALLGPFAILSAAGAGYLLYRGIQELRGLGQIDAAIDVFKAAIETADRTAEQLTVLKDPMQKVADAMVRVSKIWSDIAQGLTNIGFDMEVWDPDMPEVFQTTRDLVITEWGSVKSNCELYIGVITGSVHL</sequence>
<dbReference type="Proteomes" id="UP001187682">
    <property type="component" value="Unassembled WGS sequence"/>
</dbReference>
<keyword evidence="3" id="KW-0812">Transmembrane</keyword>
<feature type="coiled-coil region" evidence="1">
    <location>
        <begin position="286"/>
        <end position="320"/>
    </location>
</feature>
<keyword evidence="3" id="KW-0472">Membrane</keyword>
<keyword evidence="3" id="KW-1133">Transmembrane helix</keyword>
<evidence type="ECO:0000256" key="1">
    <source>
        <dbReference type="SAM" id="Coils"/>
    </source>
</evidence>
<comment type="caution">
    <text evidence="4">The sequence shown here is derived from an EMBL/GenBank/DDBJ whole genome shotgun (WGS) entry which is preliminary data.</text>
</comment>
<evidence type="ECO:0000313" key="5">
    <source>
        <dbReference type="Proteomes" id="UP001187682"/>
    </source>
</evidence>
<protein>
    <submittedName>
        <fullName evidence="4">Uncharacterized protein</fullName>
    </submittedName>
</protein>
<keyword evidence="5" id="KW-1185">Reference proteome</keyword>
<reference evidence="4" key="1">
    <citation type="submission" date="2018-03" db="EMBL/GenBank/DDBJ databases">
        <authorList>
            <person name="Guldener U."/>
        </authorList>
    </citation>
    <scope>NUCLEOTIDE SEQUENCE</scope>
</reference>
<evidence type="ECO:0000256" key="3">
    <source>
        <dbReference type="SAM" id="Phobius"/>
    </source>
</evidence>
<gene>
    <name evidence="4" type="ORF">DNG_03945</name>
</gene>
<dbReference type="EMBL" id="ONZQ02000004">
    <property type="protein sequence ID" value="SPO01198.1"/>
    <property type="molecule type" value="Genomic_DNA"/>
</dbReference>
<proteinExistence type="predicted"/>
<feature type="compositionally biased region" description="Basic and acidic residues" evidence="2">
    <location>
        <begin position="24"/>
        <end position="41"/>
    </location>
</feature>
<evidence type="ECO:0000256" key="2">
    <source>
        <dbReference type="SAM" id="MobiDB-lite"/>
    </source>
</evidence>
<name>A0AAE8SU29_9PEZI</name>
<dbReference type="AlphaFoldDB" id="A0AAE8SU29"/>